<name>A0A9W8IGC3_9FUNG</name>
<proteinExistence type="inferred from homology"/>
<dbReference type="Proteomes" id="UP001140074">
    <property type="component" value="Unassembled WGS sequence"/>
</dbReference>
<dbReference type="GO" id="GO:0017056">
    <property type="term" value="F:structural constituent of nuclear pore"/>
    <property type="evidence" value="ECO:0007669"/>
    <property type="project" value="TreeGrafter"/>
</dbReference>
<dbReference type="InterPro" id="IPR021827">
    <property type="entry name" value="Nup186/Nup192/Nup205"/>
</dbReference>
<feature type="region of interest" description="Disordered" evidence="5">
    <location>
        <begin position="459"/>
        <end position="480"/>
    </location>
</feature>
<dbReference type="GO" id="GO:0006999">
    <property type="term" value="P:nuclear pore organization"/>
    <property type="evidence" value="ECO:0007669"/>
    <property type="project" value="TreeGrafter"/>
</dbReference>
<gene>
    <name evidence="6" type="ORF">GGH94_003966</name>
</gene>
<keyword evidence="3" id="KW-0813">Transport</keyword>
<evidence type="ECO:0000256" key="2">
    <source>
        <dbReference type="ARBA" id="ARBA00005892"/>
    </source>
</evidence>
<evidence type="ECO:0000313" key="7">
    <source>
        <dbReference type="Proteomes" id="UP001140074"/>
    </source>
</evidence>
<protein>
    <recommendedName>
        <fullName evidence="8">Nucleoporin</fullName>
    </recommendedName>
</protein>
<organism evidence="6 7">
    <name type="scientific">Coemansia aciculifera</name>
    <dbReference type="NCBI Taxonomy" id="417176"/>
    <lineage>
        <taxon>Eukaryota</taxon>
        <taxon>Fungi</taxon>
        <taxon>Fungi incertae sedis</taxon>
        <taxon>Zoopagomycota</taxon>
        <taxon>Kickxellomycotina</taxon>
        <taxon>Kickxellomycetes</taxon>
        <taxon>Kickxellales</taxon>
        <taxon>Kickxellaceae</taxon>
        <taxon>Coemansia</taxon>
    </lineage>
</organism>
<comment type="subcellular location">
    <subcellularLocation>
        <location evidence="1">Nucleus</location>
    </subcellularLocation>
</comment>
<keyword evidence="4" id="KW-0539">Nucleus</keyword>
<evidence type="ECO:0000256" key="4">
    <source>
        <dbReference type="ARBA" id="ARBA00023242"/>
    </source>
</evidence>
<keyword evidence="7" id="KW-1185">Reference proteome</keyword>
<reference evidence="6" key="1">
    <citation type="submission" date="2022-07" db="EMBL/GenBank/DDBJ databases">
        <title>Phylogenomic reconstructions and comparative analyses of Kickxellomycotina fungi.</title>
        <authorList>
            <person name="Reynolds N.K."/>
            <person name="Stajich J.E."/>
            <person name="Barry K."/>
            <person name="Grigoriev I.V."/>
            <person name="Crous P."/>
            <person name="Smith M.E."/>
        </authorList>
    </citation>
    <scope>NUCLEOTIDE SEQUENCE</scope>
    <source>
        <strain evidence="6">RSA 476</strain>
    </source>
</reference>
<dbReference type="GO" id="GO:0044611">
    <property type="term" value="C:nuclear pore inner ring"/>
    <property type="evidence" value="ECO:0007669"/>
    <property type="project" value="TreeGrafter"/>
</dbReference>
<dbReference type="PANTHER" id="PTHR31344">
    <property type="entry name" value="NUCLEAR PORE COMPLEX PROTEIN NUP205"/>
    <property type="match status" value="1"/>
</dbReference>
<comment type="similarity">
    <text evidence="2">Belongs to the NUP186/NUP192/NUP205 family.</text>
</comment>
<dbReference type="Pfam" id="PF11894">
    <property type="entry name" value="Nup192"/>
    <property type="match status" value="1"/>
</dbReference>
<comment type="caution">
    <text evidence="6">The sequence shown here is derived from an EMBL/GenBank/DDBJ whole genome shotgun (WGS) entry which is preliminary data.</text>
</comment>
<evidence type="ECO:0000256" key="3">
    <source>
        <dbReference type="ARBA" id="ARBA00022448"/>
    </source>
</evidence>
<dbReference type="PANTHER" id="PTHR31344:SF0">
    <property type="entry name" value="NUCLEAR PORE COMPLEX PROTEIN NUP205"/>
    <property type="match status" value="1"/>
</dbReference>
<evidence type="ECO:0008006" key="8">
    <source>
        <dbReference type="Google" id="ProtNLM"/>
    </source>
</evidence>
<sequence>MANTIWEPKRFANLSTLLLDSLELTNESPVFDQLTKQLESAKPDLAALFEYPGKNAQHRGELSKGTPTINGEKFKVNEDFIVEAKKLSDFLELDEDIAATLIHKAVPYEKQYELPVAETAIVQFFSERESKLVSIIRLLAGGANQAVHKSVREVLGKFVDDLLSTTLKPSNKMFPERVLATMSELKTKKDKVAALLSGPTADVPYSHDIVEFVQTKLGDERKQLAMIVFWVIHDYQLNSNEIISVVEWLRSSSVEDPATLYMTIALLTALNTSVEGSSQDQAEEGALDKIRNLEHDSQLLAKFNAEIIDRPWNDDGLKGLIWLQWSLLAVFGIKRSHEFAQLIGFREDRAVRIAEQAIRMGAYRFAVDYLLGYRITDDLEYDLSAEFLALQWQATQPMEIKRYPHFTDIPVDFQQHIEHALEDTLTAFFARMSSVYRDMRYSEDDAITRAQAAEKQRAVLEEQRQEQQQRQQQQQLQQGGRYPYSRPIAIKPVAAAVAPAAEIPRRDTEALFLFITVLYAERPDAGLRFWGRADGSRVELDNRMAVFLRWGSSCFNEGMVRGYYNMLSSLACGAQASICAHEFLSASENKLMSPSRAHVASNQAPRCSWPALFGALSYYASFMRQKEAADPLKSPPDLADGEAALLRSLLRLCRTTVRYSIVARTSIYYNAEYNAVVTMFNFLGCVIPVSLKASLLDTIAAFSELGPEILGGEEADGIRRVVDDMARLIWGLLEQSQTLPTTNDLDALRQAQPFGSERVPLLPDRTPQRGISIGRGGGNRLLLNRGGIVYELEEVEAAVETYPEMRAFVRLISTLVHVSSSAPALSNLDRDPILYSAPSPSIPMDLGEPYRVAGINPYIIFVLESVLLKADQRSYQYPTEKWSVYAVSLDAIERCLGTMDLSVLAAEAGEQRVSRTGSALASSLRALVTHPGFEIAIRVLCGSKLLDALLNILNVGVDEVNMRTGDVGQCIGQSVLRTLRILLRILRIQDTLLRTVIPLLLESTDVLGFPLHLPRSLTTLEQLLLSRRQSVVQIVTYVNCTSSADICLATIKILHILSDSAVFNGIDDRVARGADMLTLNRLVGMIDRSEESVRILHGFINCLGVEDDDSVAESREVALISEAAKGFTSGLEDQQSTAPAQSIRLAIIDLLLANLSPTKPAPTIAHYLLGFSLTKPASDDLPDPSQRATCLHTILDLLRKDRESHDEVSSLMAKRPRLAERCYHLIYHLCSDPVTGDVTTRFLRGRENFFYSQISSTPSVIVPDLRTSGGDPLSVHSPIRVYAQMHARSWLWRNTALELHTLVLQDSRSRAKLIGEWLVGDAEQAEDGDGSVFNGGSVLDSRMRMLALFDSLRQAYRDSSTALRRQQLMAEHEYLSSDDSMMDEDDDEGTASYVRGKASPYAGILNVDVNSCIVTNERGCAVYDLHALVALLRQSEQALDQSGQLGSAGARQRVYMAIRRMVINSYFSNQERELHYAYSSALRGWKELAEILVTSAWNKIDSQGRAGRERTAFQLLRGLVYVLSENDPVFAGGATGWCMEPPTPEQELRHAELLTTMAPTLAMFAERLNQEWTRAGVLARASLAMNKPGVAGQARVMPPALDTQLPVEPLLETWRMLVSAALTPAAAASLLLRGNVYAAMLHVLGGIRKLGESASSAGQKSRLVSGALDILADSAALGDRLLEAASADAADASDAWKTVAFSLLDALASLFAVESRPNRVVMFLARKNFFASFVGSILHREDHAIQAILQPDPASLNALYIYEAKMSFFLRMAQRADGAERLLENGIIDVLADCAFLDLRPQSGHGVSFADAFIPIRAERFHLLLMPALNLMLALVARIGRDNLTLWMKAARFVSQHHAVLEAVLKEAAVPAHPLSIALLTEAKAVTTLVFFIARQRAVLDREAAMAGSGHVGVASLHLPILALLPKLSTSTNWANRLMPTNDVERAQMLVPASTFDDSLRDSTATALGDQQPADITHTVFGQQASELVDSIVQNAIAYAQAVTERSFRPAFSWSIEHSRETDYTPSLATLVAFVRRSLMQIERGRKTRDEKLRLAKNPNEMPTADLRKLIDASPHVDLSDDLSTQQMRALASVLLEQQGKSIARSVTGLVAAVEQALVLLWRHLSFFISTESTEQQAGRGSLSMPSQQERDTLRSDASIELPPLLTLLAGLKLSQEDFSTASTHMSFIQMLVRRVKDLVLRDM</sequence>
<evidence type="ECO:0000256" key="5">
    <source>
        <dbReference type="SAM" id="MobiDB-lite"/>
    </source>
</evidence>
<feature type="compositionally biased region" description="Low complexity" evidence="5">
    <location>
        <begin position="468"/>
        <end position="478"/>
    </location>
</feature>
<accession>A0A9W8IGC3</accession>
<evidence type="ECO:0000313" key="6">
    <source>
        <dbReference type="EMBL" id="KAJ2862919.1"/>
    </source>
</evidence>
<dbReference type="EMBL" id="JANBUY010000145">
    <property type="protein sequence ID" value="KAJ2862919.1"/>
    <property type="molecule type" value="Genomic_DNA"/>
</dbReference>
<evidence type="ECO:0000256" key="1">
    <source>
        <dbReference type="ARBA" id="ARBA00004123"/>
    </source>
</evidence>